<comment type="caution">
    <text evidence="9">The sequence shown here is derived from an EMBL/GenBank/DDBJ whole genome shotgun (WGS) entry which is preliminary data.</text>
</comment>
<comment type="subcellular location">
    <subcellularLocation>
        <location evidence="1">Bacterial flagellum</location>
    </subcellularLocation>
    <subcellularLocation>
        <location evidence="2">Secreted</location>
    </subcellularLocation>
</comment>
<accession>A0ABT6H2M4</accession>
<dbReference type="EMBL" id="JARULN010000001">
    <property type="protein sequence ID" value="MDG5752862.1"/>
    <property type="molecule type" value="Genomic_DNA"/>
</dbReference>
<dbReference type="Proteomes" id="UP001218246">
    <property type="component" value="Unassembled WGS sequence"/>
</dbReference>
<evidence type="ECO:0000259" key="7">
    <source>
        <dbReference type="Pfam" id="PF06429"/>
    </source>
</evidence>
<keyword evidence="5" id="KW-0964">Secreted</keyword>
<sequence>MKLSEYNTSLSGLMAAQLGISTTKQNITNLQSDHYVRQKVNMSALGAVPDSPGHGVKVLGIERVVDDIKTGQYNKQLSAVSYYEYMKTGLMNVESMFHASGDNGLSTRIDRFLQAWHEISKNPTQSTYYQTVVSEGVKFASELNRVATDLRTAKGQAQEDLQASVQTFNRIAGQLANINKRIADASTVPNQLLNERDQLISELSTYAQVEIGYESLNPNIPTIRVGGMIVVSGTDAIPITLQNGIVQLNDKPALLQGGRIKAAEELDKHTSAYLEELDTFSNNFTQKVNDITGQVFFEKNGNTLQINPTFVSNAFSLALSAEKAEQIAQLKNTTIPSGITYQKAMDQLSVKIATDTNTATSQHTIHEEVLQGIDKDKRSVEGVNLDEEMVNLMMYQNYFTANSKAIRVIDELYDTLFGILS</sequence>
<feature type="domain" description="Flagellar basal-body/hook protein C-terminal" evidence="7">
    <location>
        <begin position="382"/>
        <end position="416"/>
    </location>
</feature>
<keyword evidence="6" id="KW-0975">Bacterial flagellum</keyword>
<keyword evidence="10" id="KW-1185">Reference proteome</keyword>
<keyword evidence="9" id="KW-0282">Flagellum</keyword>
<evidence type="ECO:0000259" key="8">
    <source>
        <dbReference type="Pfam" id="PF22638"/>
    </source>
</evidence>
<evidence type="ECO:0000313" key="10">
    <source>
        <dbReference type="Proteomes" id="UP001218246"/>
    </source>
</evidence>
<dbReference type="NCBIfam" id="TIGR02492">
    <property type="entry name" value="flgK_ends"/>
    <property type="match status" value="1"/>
</dbReference>
<proteinExistence type="inferred from homology"/>
<protein>
    <recommendedName>
        <fullName evidence="4">Flagellar hook-associated protein 1</fullName>
    </recommendedName>
</protein>
<name>A0ABT6H2M4_9BACI</name>
<dbReference type="InterPro" id="IPR053927">
    <property type="entry name" value="FlgK_helical"/>
</dbReference>
<evidence type="ECO:0000256" key="5">
    <source>
        <dbReference type="ARBA" id="ARBA00022525"/>
    </source>
</evidence>
<dbReference type="InterPro" id="IPR010930">
    <property type="entry name" value="Flg_bb/hook_C_dom"/>
</dbReference>
<dbReference type="PANTHER" id="PTHR30033">
    <property type="entry name" value="FLAGELLAR HOOK-ASSOCIATED PROTEIN 1"/>
    <property type="match status" value="1"/>
</dbReference>
<feature type="domain" description="Flagellar hook-associated protein FlgK helical" evidence="8">
    <location>
        <begin position="91"/>
        <end position="294"/>
    </location>
</feature>
<evidence type="ECO:0000313" key="9">
    <source>
        <dbReference type="EMBL" id="MDG5752862.1"/>
    </source>
</evidence>
<keyword evidence="9" id="KW-0966">Cell projection</keyword>
<dbReference type="SUPFAM" id="SSF64518">
    <property type="entry name" value="Phase 1 flagellin"/>
    <property type="match status" value="1"/>
</dbReference>
<dbReference type="Pfam" id="PF22638">
    <property type="entry name" value="FlgK_D1"/>
    <property type="match status" value="1"/>
</dbReference>
<reference evidence="9 10" key="1">
    <citation type="submission" date="2023-04" db="EMBL/GenBank/DDBJ databases">
        <title>Ectobacillus antri isolated from activated sludge.</title>
        <authorList>
            <person name="Yan P."/>
            <person name="Liu X."/>
        </authorList>
    </citation>
    <scope>NUCLEOTIDE SEQUENCE [LARGE SCALE GENOMIC DNA]</scope>
    <source>
        <strain evidence="9 10">C18H</strain>
    </source>
</reference>
<keyword evidence="9" id="KW-0969">Cilium</keyword>
<evidence type="ECO:0000256" key="4">
    <source>
        <dbReference type="ARBA" id="ARBA00016244"/>
    </source>
</evidence>
<evidence type="ECO:0000256" key="2">
    <source>
        <dbReference type="ARBA" id="ARBA00004613"/>
    </source>
</evidence>
<dbReference type="InterPro" id="IPR002371">
    <property type="entry name" value="FlgK"/>
</dbReference>
<evidence type="ECO:0000256" key="6">
    <source>
        <dbReference type="ARBA" id="ARBA00023143"/>
    </source>
</evidence>
<dbReference type="PANTHER" id="PTHR30033:SF1">
    <property type="entry name" value="FLAGELLAR HOOK-ASSOCIATED PROTEIN 1"/>
    <property type="match status" value="1"/>
</dbReference>
<gene>
    <name evidence="9" type="primary">flgK</name>
    <name evidence="9" type="ORF">P6P90_02455</name>
</gene>
<dbReference type="Pfam" id="PF06429">
    <property type="entry name" value="Flg_bbr_C"/>
    <property type="match status" value="1"/>
</dbReference>
<evidence type="ECO:0000256" key="3">
    <source>
        <dbReference type="ARBA" id="ARBA00009677"/>
    </source>
</evidence>
<dbReference type="RefSeq" id="WP_278017935.1">
    <property type="nucleotide sequence ID" value="NZ_JARRRY010000001.1"/>
</dbReference>
<organism evidence="9 10">
    <name type="scientific">Ectobacillus antri</name>
    <dbReference type="NCBI Taxonomy" id="2486280"/>
    <lineage>
        <taxon>Bacteria</taxon>
        <taxon>Bacillati</taxon>
        <taxon>Bacillota</taxon>
        <taxon>Bacilli</taxon>
        <taxon>Bacillales</taxon>
        <taxon>Bacillaceae</taxon>
        <taxon>Ectobacillus</taxon>
    </lineage>
</organism>
<comment type="similarity">
    <text evidence="3">Belongs to the flagella basal body rod proteins family.</text>
</comment>
<evidence type="ECO:0000256" key="1">
    <source>
        <dbReference type="ARBA" id="ARBA00004365"/>
    </source>
</evidence>